<keyword evidence="1" id="KW-0812">Transmembrane</keyword>
<dbReference type="Proteomes" id="UP000280444">
    <property type="component" value="Unassembled WGS sequence"/>
</dbReference>
<keyword evidence="1" id="KW-0472">Membrane</keyword>
<keyword evidence="2" id="KW-0436">Ligase</keyword>
<accession>A0A3P1SF48</accession>
<feature type="transmembrane region" description="Helical" evidence="1">
    <location>
        <begin position="144"/>
        <end position="163"/>
    </location>
</feature>
<comment type="caution">
    <text evidence="2">The sequence shown here is derived from an EMBL/GenBank/DDBJ whole genome shotgun (WGS) entry which is preliminary data.</text>
</comment>
<sequence length="456" mass="50042">MTQQAGGVLRAREERLSALQEGRDHGGPYDNGRGHRATLMAAWPFHVAFAGYFMWWLLGPGDMVWLVAALIMAMYWVGARGFTFPQGALLWALFLVWVVVSLSMIDSTGRMVGALYRLLLLIAATVIGLHVYNARRSLSLRAISAAMTLFLLAVTAGGFLAMAQPDLVIHTPMAYIVPSSLLNNELVRDMAIRHTTQWDPTLLVQGEPRPSAPFLYANTWGNIFSLLLPMSLLHARMEWDRRSMWRWPVTLLCVLSTIPAVYTLNRGMFVGLGVVALWVAFQSLREGRWKGVVIGAGLIVVASAMWVVSPAGTAFFERLETTKSTVDRFSLYYMTLAELTESPLLGFGAPRPSPFPWLPSLGTQGQFWTVLFSHGYVGAVLFMGFLVVSFVIALNRTDLAGSVYAGVVLATIVETMYYGMTTGLIVTMVAIAVLTRGDALPDPVVSIRGSRGRTGV</sequence>
<organism evidence="2 3">
    <name type="scientific">Schaalia canis</name>
    <dbReference type="NCBI Taxonomy" id="100469"/>
    <lineage>
        <taxon>Bacteria</taxon>
        <taxon>Bacillati</taxon>
        <taxon>Actinomycetota</taxon>
        <taxon>Actinomycetes</taxon>
        <taxon>Actinomycetales</taxon>
        <taxon>Actinomycetaceae</taxon>
        <taxon>Schaalia</taxon>
    </lineage>
</organism>
<feature type="transmembrane region" description="Helical" evidence="1">
    <location>
        <begin position="367"/>
        <end position="394"/>
    </location>
</feature>
<dbReference type="GO" id="GO:0016874">
    <property type="term" value="F:ligase activity"/>
    <property type="evidence" value="ECO:0007669"/>
    <property type="project" value="UniProtKB-KW"/>
</dbReference>
<dbReference type="EMBL" id="RQZF01000003">
    <property type="protein sequence ID" value="RRC95550.1"/>
    <property type="molecule type" value="Genomic_DNA"/>
</dbReference>
<dbReference type="RefSeq" id="WP_124869256.1">
    <property type="nucleotide sequence ID" value="NZ_RQZF01000003.1"/>
</dbReference>
<feature type="transmembrane region" description="Helical" evidence="1">
    <location>
        <begin position="89"/>
        <end position="105"/>
    </location>
</feature>
<feature type="transmembrane region" description="Helical" evidence="1">
    <location>
        <begin position="291"/>
        <end position="309"/>
    </location>
</feature>
<evidence type="ECO:0000313" key="2">
    <source>
        <dbReference type="EMBL" id="RRC95550.1"/>
    </source>
</evidence>
<name>A0A3P1SF48_9ACTO</name>
<evidence type="ECO:0000256" key="1">
    <source>
        <dbReference type="SAM" id="Phobius"/>
    </source>
</evidence>
<dbReference type="OrthoDB" id="3774626at2"/>
<gene>
    <name evidence="2" type="ORF">EII11_04550</name>
</gene>
<proteinExistence type="predicted"/>
<feature type="transmembrane region" description="Helical" evidence="1">
    <location>
        <begin position="268"/>
        <end position="284"/>
    </location>
</feature>
<dbReference type="AlphaFoldDB" id="A0A3P1SF48"/>
<keyword evidence="1" id="KW-1133">Transmembrane helix</keyword>
<reference evidence="2 3" key="1">
    <citation type="submission" date="2018-11" db="EMBL/GenBank/DDBJ databases">
        <title>Genomes From Bacteria Associated with the Canine Oral Cavity: a Test Case for Automated Genome-Based Taxonomic Assignment.</title>
        <authorList>
            <person name="Coil D.A."/>
            <person name="Jospin G."/>
            <person name="Darling A.E."/>
            <person name="Wallis C."/>
            <person name="Davis I.J."/>
            <person name="Harris S."/>
            <person name="Eisen J.A."/>
            <person name="Holcombe L.J."/>
            <person name="O'Flynn C."/>
        </authorList>
    </citation>
    <scope>NUCLEOTIDE SEQUENCE [LARGE SCALE GENOMIC DNA]</scope>
    <source>
        <strain evidence="2 3">OH770</strain>
    </source>
</reference>
<keyword evidence="3" id="KW-1185">Reference proteome</keyword>
<feature type="transmembrane region" description="Helical" evidence="1">
    <location>
        <begin position="111"/>
        <end position="132"/>
    </location>
</feature>
<feature type="transmembrane region" description="Helical" evidence="1">
    <location>
        <begin position="245"/>
        <end position="262"/>
    </location>
</feature>
<feature type="transmembrane region" description="Helical" evidence="1">
    <location>
        <begin position="406"/>
        <end position="434"/>
    </location>
</feature>
<protein>
    <submittedName>
        <fullName evidence="2">O-antigen ligase domain-containing protein</fullName>
    </submittedName>
</protein>
<evidence type="ECO:0000313" key="3">
    <source>
        <dbReference type="Proteomes" id="UP000280444"/>
    </source>
</evidence>
<feature type="transmembrane region" description="Helical" evidence="1">
    <location>
        <begin position="63"/>
        <end position="82"/>
    </location>
</feature>
<feature type="transmembrane region" description="Helical" evidence="1">
    <location>
        <begin position="214"/>
        <end position="233"/>
    </location>
</feature>
<feature type="transmembrane region" description="Helical" evidence="1">
    <location>
        <begin position="37"/>
        <end position="57"/>
    </location>
</feature>